<evidence type="ECO:0000256" key="2">
    <source>
        <dbReference type="SAM" id="Phobius"/>
    </source>
</evidence>
<feature type="compositionally biased region" description="Basic residues" evidence="1">
    <location>
        <begin position="118"/>
        <end position="127"/>
    </location>
</feature>
<dbReference type="EMBL" id="MKKU01000357">
    <property type="protein sequence ID" value="RNF14613.1"/>
    <property type="molecule type" value="Genomic_DNA"/>
</dbReference>
<feature type="compositionally biased region" description="Basic and acidic residues" evidence="1">
    <location>
        <begin position="275"/>
        <end position="286"/>
    </location>
</feature>
<keyword evidence="2" id="KW-0472">Membrane</keyword>
<keyword evidence="2" id="KW-1133">Transmembrane helix</keyword>
<feature type="compositionally biased region" description="Low complexity" evidence="1">
    <location>
        <begin position="209"/>
        <end position="221"/>
    </location>
</feature>
<feature type="compositionally biased region" description="Low complexity" evidence="1">
    <location>
        <begin position="130"/>
        <end position="143"/>
    </location>
</feature>
<accession>A0A3R7N1U5</accession>
<feature type="compositionally biased region" description="Polar residues" evidence="1">
    <location>
        <begin position="153"/>
        <end position="169"/>
    </location>
</feature>
<name>A0A3R7N1U5_9TRYP</name>
<feature type="transmembrane region" description="Helical" evidence="2">
    <location>
        <begin position="6"/>
        <end position="30"/>
    </location>
</feature>
<feature type="compositionally biased region" description="Basic residues" evidence="1">
    <location>
        <begin position="177"/>
        <end position="188"/>
    </location>
</feature>
<gene>
    <name evidence="3" type="ORF">Tco025E_05870</name>
</gene>
<feature type="region of interest" description="Disordered" evidence="1">
    <location>
        <begin position="68"/>
        <end position="230"/>
    </location>
</feature>
<organism evidence="3 4">
    <name type="scientific">Trypanosoma conorhini</name>
    <dbReference type="NCBI Taxonomy" id="83891"/>
    <lineage>
        <taxon>Eukaryota</taxon>
        <taxon>Discoba</taxon>
        <taxon>Euglenozoa</taxon>
        <taxon>Kinetoplastea</taxon>
        <taxon>Metakinetoplastina</taxon>
        <taxon>Trypanosomatida</taxon>
        <taxon>Trypanosomatidae</taxon>
        <taxon>Trypanosoma</taxon>
    </lineage>
</organism>
<dbReference type="Proteomes" id="UP000284403">
    <property type="component" value="Unassembled WGS sequence"/>
</dbReference>
<protein>
    <submittedName>
        <fullName evidence="3">Uncharacterized protein</fullName>
    </submittedName>
</protein>
<reference evidence="3 4" key="1">
    <citation type="journal article" date="2018" name="BMC Genomics">
        <title>Genomic comparison of Trypanosoma conorhini and Trypanosoma rangeli to Trypanosoma cruzi strains of high and low virulence.</title>
        <authorList>
            <person name="Bradwell K.R."/>
            <person name="Koparde V.N."/>
            <person name="Matveyev A.V."/>
            <person name="Serrano M.G."/>
            <person name="Alves J.M."/>
            <person name="Parikh H."/>
            <person name="Huang B."/>
            <person name="Lee V."/>
            <person name="Espinosa-Alvarez O."/>
            <person name="Ortiz P.A."/>
            <person name="Costa-Martins A.G."/>
            <person name="Teixeira M.M."/>
            <person name="Buck G.A."/>
        </authorList>
    </citation>
    <scope>NUCLEOTIDE SEQUENCE [LARGE SCALE GENOMIC DNA]</scope>
    <source>
        <strain evidence="3 4">025E</strain>
    </source>
</reference>
<evidence type="ECO:0000256" key="1">
    <source>
        <dbReference type="SAM" id="MobiDB-lite"/>
    </source>
</evidence>
<keyword evidence="2" id="KW-0812">Transmembrane</keyword>
<feature type="compositionally biased region" description="Basic and acidic residues" evidence="1">
    <location>
        <begin position="74"/>
        <end position="89"/>
    </location>
</feature>
<proteinExistence type="predicted"/>
<comment type="caution">
    <text evidence="3">The sequence shown here is derived from an EMBL/GenBank/DDBJ whole genome shotgun (WGS) entry which is preliminary data.</text>
</comment>
<keyword evidence="4" id="KW-1185">Reference proteome</keyword>
<evidence type="ECO:0000313" key="3">
    <source>
        <dbReference type="EMBL" id="RNF14613.1"/>
    </source>
</evidence>
<feature type="region of interest" description="Disordered" evidence="1">
    <location>
        <begin position="267"/>
        <end position="286"/>
    </location>
</feature>
<dbReference type="GeneID" id="40319481"/>
<dbReference type="OrthoDB" id="251438at2759"/>
<dbReference type="RefSeq" id="XP_029227205.1">
    <property type="nucleotide sequence ID" value="XM_029372760.1"/>
</dbReference>
<sequence>MFDTGLMVGVICGSLGGFAVFVWGGIFLCYRLKLFSPAFGVDGEGVRGIPLRSLAPRMTEERRRNLLRARRKMQRDARRQQRRQEREADGVPGDDAERDGGGSGSGSDGTTPSERTHGRNSRWFRRRSSADSLTSATLASSSAVYGHGDYLSRSCTTSPRSQREAASSCRSEEAFPRRRRKSHKRRPRRGSDVVDDGNARNSPFGGWTDSARSCCSSSADSNKVGEEDRRPVEVGIVSPEPERLRPTRRQIIEQNAAMSGFFTVPTHGWSPGQHAENRSCPDRVNL</sequence>
<evidence type="ECO:0000313" key="4">
    <source>
        <dbReference type="Proteomes" id="UP000284403"/>
    </source>
</evidence>
<dbReference type="AlphaFoldDB" id="A0A3R7N1U5"/>